<name>A0ABU6QGP5_9FABA</name>
<reference evidence="2 3" key="1">
    <citation type="journal article" date="2023" name="Plants (Basel)">
        <title>Bridging the Gap: Combining Genomics and Transcriptomics Approaches to Understand Stylosanthes scabra, an Orphan Legume from the Brazilian Caatinga.</title>
        <authorList>
            <person name="Ferreira-Neto J.R.C."/>
            <person name="da Silva M.D."/>
            <person name="Binneck E."/>
            <person name="de Melo N.F."/>
            <person name="da Silva R.H."/>
            <person name="de Melo A.L.T.M."/>
            <person name="Pandolfi V."/>
            <person name="Bustamante F.O."/>
            <person name="Brasileiro-Vidal A.C."/>
            <person name="Benko-Iseppon A.M."/>
        </authorList>
    </citation>
    <scope>NUCLEOTIDE SEQUENCE [LARGE SCALE GENOMIC DNA]</scope>
    <source>
        <tissue evidence="2">Leaves</tissue>
    </source>
</reference>
<feature type="compositionally biased region" description="Basic and acidic residues" evidence="1">
    <location>
        <begin position="261"/>
        <end position="274"/>
    </location>
</feature>
<comment type="caution">
    <text evidence="2">The sequence shown here is derived from an EMBL/GenBank/DDBJ whole genome shotgun (WGS) entry which is preliminary data.</text>
</comment>
<dbReference type="PANTHER" id="PTHR46033:SF8">
    <property type="entry name" value="PROTEIN MAINTENANCE OF MERISTEMS-LIKE"/>
    <property type="match status" value="1"/>
</dbReference>
<feature type="region of interest" description="Disordered" evidence="1">
    <location>
        <begin position="249"/>
        <end position="312"/>
    </location>
</feature>
<dbReference type="PANTHER" id="PTHR46033">
    <property type="entry name" value="PROTEIN MAIN-LIKE 2"/>
    <property type="match status" value="1"/>
</dbReference>
<organism evidence="2 3">
    <name type="scientific">Stylosanthes scabra</name>
    <dbReference type="NCBI Taxonomy" id="79078"/>
    <lineage>
        <taxon>Eukaryota</taxon>
        <taxon>Viridiplantae</taxon>
        <taxon>Streptophyta</taxon>
        <taxon>Embryophyta</taxon>
        <taxon>Tracheophyta</taxon>
        <taxon>Spermatophyta</taxon>
        <taxon>Magnoliopsida</taxon>
        <taxon>eudicotyledons</taxon>
        <taxon>Gunneridae</taxon>
        <taxon>Pentapetalae</taxon>
        <taxon>rosids</taxon>
        <taxon>fabids</taxon>
        <taxon>Fabales</taxon>
        <taxon>Fabaceae</taxon>
        <taxon>Papilionoideae</taxon>
        <taxon>50 kb inversion clade</taxon>
        <taxon>dalbergioids sensu lato</taxon>
        <taxon>Dalbergieae</taxon>
        <taxon>Pterocarpus clade</taxon>
        <taxon>Stylosanthes</taxon>
    </lineage>
</organism>
<accession>A0ABU6QGP5</accession>
<dbReference type="EMBL" id="JASCZI010000270">
    <property type="protein sequence ID" value="MED6110651.1"/>
    <property type="molecule type" value="Genomic_DNA"/>
</dbReference>
<protein>
    <submittedName>
        <fullName evidence="2">Uncharacterized protein</fullName>
    </submittedName>
</protein>
<evidence type="ECO:0000256" key="1">
    <source>
        <dbReference type="SAM" id="MobiDB-lite"/>
    </source>
</evidence>
<sequence length="312" mass="35479">MGRGHYHVTGCSIPPWSPHRCGPCWRLCERFPAVVWATDMGDGRGFVGGEASAERRWEERVCRHKDDVAQRSCAKLSWGSAVLSYTYHHLCCASDRETTDIAGCAPLVMSLIYQRFPQWCLPQRNVVMFPLAARHDRRMIAARADLDRVGLGQFVCTPYDDLAWEPLRPAWMLTVEEQLTWRVVVPIGQETARGEQQVPADPVNLDGFLAASARGEDQWWPVKNAEWYEAWRGRFGEEQQDDLRLEDLPEDIPLTTSQPRDALRFPGDRSRWEPQRPVGAMDSEEEEEYARQEDMPGSSGHGGQAQPEQGEV</sequence>
<proteinExistence type="predicted"/>
<keyword evidence="3" id="KW-1185">Reference proteome</keyword>
<evidence type="ECO:0000313" key="3">
    <source>
        <dbReference type="Proteomes" id="UP001341840"/>
    </source>
</evidence>
<dbReference type="Proteomes" id="UP001341840">
    <property type="component" value="Unassembled WGS sequence"/>
</dbReference>
<evidence type="ECO:0000313" key="2">
    <source>
        <dbReference type="EMBL" id="MED6110651.1"/>
    </source>
</evidence>
<gene>
    <name evidence="2" type="ORF">PIB30_044872</name>
</gene>
<dbReference type="InterPro" id="IPR044824">
    <property type="entry name" value="MAIN-like"/>
</dbReference>